<evidence type="ECO:0000313" key="1">
    <source>
        <dbReference type="EMBL" id="EPX83477.1"/>
    </source>
</evidence>
<dbReference type="EMBL" id="APVH01000015">
    <property type="protein sequence ID" value="EPX83477.1"/>
    <property type="molecule type" value="Genomic_DNA"/>
</dbReference>
<sequence>MPSDRLTADRRLPLLMYHECDFLEFRTVPLFLGFAQAGPRGSDDMIESLHLCE</sequence>
<reference evidence="2" key="1">
    <citation type="journal article" date="2014" name="Stand. Genomic Sci.">
        <title>Genome sequence of the exopolysaccharide-producing Salipiger mucosus type strain (DSM 16094(T)), a moderately halophilic member of the Roseobacter clade.</title>
        <authorList>
            <person name="Riedel T."/>
            <person name="Spring S."/>
            <person name="Fiebig A."/>
            <person name="Petersen J."/>
            <person name="Kyrpides N.C."/>
            <person name="Goker M."/>
            <person name="Klenk H.P."/>
        </authorList>
    </citation>
    <scope>NUCLEOTIDE SEQUENCE [LARGE SCALE GENOMIC DNA]</scope>
    <source>
        <strain evidence="2">DSM 16094</strain>
    </source>
</reference>
<dbReference type="HOGENOM" id="CLU_3066040_0_0_5"/>
<accession>S9QV82</accession>
<proteinExistence type="predicted"/>
<dbReference type="Proteomes" id="UP000015347">
    <property type="component" value="Unassembled WGS sequence"/>
</dbReference>
<evidence type="ECO:0000313" key="2">
    <source>
        <dbReference type="Proteomes" id="UP000015347"/>
    </source>
</evidence>
<protein>
    <submittedName>
        <fullName evidence="1">Uncharacterized protein</fullName>
    </submittedName>
</protein>
<organism evidence="1 2">
    <name type="scientific">Salipiger mucosus DSM 16094</name>
    <dbReference type="NCBI Taxonomy" id="1123237"/>
    <lineage>
        <taxon>Bacteria</taxon>
        <taxon>Pseudomonadati</taxon>
        <taxon>Pseudomonadota</taxon>
        <taxon>Alphaproteobacteria</taxon>
        <taxon>Rhodobacterales</taxon>
        <taxon>Roseobacteraceae</taxon>
        <taxon>Salipiger</taxon>
    </lineage>
</organism>
<gene>
    <name evidence="1" type="ORF">Salmuc_02085</name>
</gene>
<dbReference type="AlphaFoldDB" id="S9QV82"/>
<comment type="caution">
    <text evidence="1">The sequence shown here is derived from an EMBL/GenBank/DDBJ whole genome shotgun (WGS) entry which is preliminary data.</text>
</comment>
<keyword evidence="2" id="KW-1185">Reference proteome</keyword>
<name>S9QV82_9RHOB</name>